<keyword evidence="3" id="KW-0964">Secreted</keyword>
<dbReference type="InterPro" id="IPR023827">
    <property type="entry name" value="Peptidase_S8_Asp-AS"/>
</dbReference>
<evidence type="ECO:0000256" key="8">
    <source>
        <dbReference type="PIRSR" id="PIRSR615500-1"/>
    </source>
</evidence>
<dbReference type="CDD" id="cd07489">
    <property type="entry name" value="Peptidases_S8_5"/>
    <property type="match status" value="1"/>
</dbReference>
<dbReference type="InterPro" id="IPR046450">
    <property type="entry name" value="PA_dom_sf"/>
</dbReference>
<dbReference type="PROSITE" id="PS00136">
    <property type="entry name" value="SUBTILASE_ASP"/>
    <property type="match status" value="1"/>
</dbReference>
<evidence type="ECO:0000256" key="4">
    <source>
        <dbReference type="ARBA" id="ARBA00022670"/>
    </source>
</evidence>
<organism evidence="15 16">
    <name type="scientific">Luteococcus japonicus LSP_Lj1</name>
    <dbReference type="NCBI Taxonomy" id="1255658"/>
    <lineage>
        <taxon>Bacteria</taxon>
        <taxon>Bacillati</taxon>
        <taxon>Actinomycetota</taxon>
        <taxon>Actinomycetes</taxon>
        <taxon>Propionibacteriales</taxon>
        <taxon>Propionibacteriaceae</taxon>
        <taxon>Luteococcus</taxon>
    </lineage>
</organism>
<evidence type="ECO:0000259" key="14">
    <source>
        <dbReference type="Pfam" id="PF02225"/>
    </source>
</evidence>
<dbReference type="EMBL" id="FUKQ01000006">
    <property type="protein sequence ID" value="SJN17456.1"/>
    <property type="molecule type" value="Genomic_DNA"/>
</dbReference>
<dbReference type="InterPro" id="IPR022398">
    <property type="entry name" value="Peptidase_S8_His-AS"/>
</dbReference>
<dbReference type="InterPro" id="IPR036852">
    <property type="entry name" value="Peptidase_S8/S53_dom_sf"/>
</dbReference>
<evidence type="ECO:0000256" key="10">
    <source>
        <dbReference type="RuleBase" id="RU003355"/>
    </source>
</evidence>
<dbReference type="Gene3D" id="3.50.30.30">
    <property type="match status" value="1"/>
</dbReference>
<evidence type="ECO:0000256" key="9">
    <source>
        <dbReference type="PROSITE-ProRule" id="PRU01240"/>
    </source>
</evidence>
<evidence type="ECO:0000256" key="1">
    <source>
        <dbReference type="ARBA" id="ARBA00011073"/>
    </source>
</evidence>
<keyword evidence="16" id="KW-1185">Reference proteome</keyword>
<evidence type="ECO:0000259" key="13">
    <source>
        <dbReference type="Pfam" id="PF00082"/>
    </source>
</evidence>
<dbReference type="InterPro" id="IPR003137">
    <property type="entry name" value="PA_domain"/>
</dbReference>
<reference evidence="15 16" key="1">
    <citation type="submission" date="2017-02" db="EMBL/GenBank/DDBJ databases">
        <authorList>
            <person name="Peterson S.W."/>
        </authorList>
    </citation>
    <scope>NUCLEOTIDE SEQUENCE [LARGE SCALE GENOMIC DNA]</scope>
    <source>
        <strain evidence="15 16">LSP_Lj1</strain>
    </source>
</reference>
<dbReference type="CDD" id="cd02133">
    <property type="entry name" value="PA_C5a_like"/>
    <property type="match status" value="1"/>
</dbReference>
<dbReference type="InterPro" id="IPR050131">
    <property type="entry name" value="Peptidase_S8_subtilisin-like"/>
</dbReference>
<protein>
    <submittedName>
        <fullName evidence="15">Serine protease, subtilase family</fullName>
    </submittedName>
</protein>
<evidence type="ECO:0000256" key="7">
    <source>
        <dbReference type="ARBA" id="ARBA00022825"/>
    </source>
</evidence>
<dbReference type="Proteomes" id="UP000188342">
    <property type="component" value="Unassembled WGS sequence"/>
</dbReference>
<dbReference type="Gene3D" id="3.40.50.200">
    <property type="entry name" value="Peptidase S8/S53 domain"/>
    <property type="match status" value="1"/>
</dbReference>
<feature type="domain" description="PA" evidence="14">
    <location>
        <begin position="391"/>
        <end position="481"/>
    </location>
</feature>
<evidence type="ECO:0000256" key="2">
    <source>
        <dbReference type="ARBA" id="ARBA00022512"/>
    </source>
</evidence>
<dbReference type="SUPFAM" id="SSF52025">
    <property type="entry name" value="PA domain"/>
    <property type="match status" value="1"/>
</dbReference>
<dbReference type="Pfam" id="PF02225">
    <property type="entry name" value="PA"/>
    <property type="match status" value="1"/>
</dbReference>
<feature type="active site" description="Charge relay system" evidence="8 9">
    <location>
        <position position="176"/>
    </location>
</feature>
<dbReference type="Gene3D" id="2.60.40.1710">
    <property type="entry name" value="Subtilisin-like superfamily"/>
    <property type="match status" value="1"/>
</dbReference>
<keyword evidence="7 9" id="KW-0720">Serine protease</keyword>
<dbReference type="AlphaFoldDB" id="A0A1R4ICL3"/>
<sequence>MPRTLTCGLAAAALAASCLAATSPSTARADDRDLGRMSDYVKIATSDTSGQFVKNRWLVQVQGPSIAQGNTPASVGKAQKAVVTAAARAGVRIKGQRSFSRTFNGMAVTLDAKQVSKLMRVPGVTGIYPVVAVSRPVTEGGTTDPSMANAVGLSGAAIARDDLGFDGRGIKVGVIDSGIDIDHPDLGGSGTNGATAFPSARVKYGYDFVGDAYDAKIETSVPVPDAVPDDCGGHGTHVAGIVGADGDTTKQGVTGVAPKATFGAYRVFGCEGSTSSEIIMAAMERAEADGMDVVNMSLGADMMTWPDYPTAQASDAMARRGTVMVASAGNSGESGVFTSGAPSVGKDTLAVASFDNTHVTQRAIRLAANGKLYGYGSADASPLPPQSGSMPLVKLGEPGTPAAQGCEEYTEAQKALFDEGAAALVQRGTCTFYQKAINAQKAGATAVVLYNNAPGTLSPGLDGAEKITIPVVIVSQADGIELAAAQDARIEWTADTISSKDPAGGRISDFSSWGLAANLDLKPELGAPGGNIWSTYPLEKGAHRSMSGTSMAAPHTTGAVALLLQARPKLKGHPDQVRQLLMNTARHDALWSMAPDLGLVEPVIRQGAGMIQVDRAITTQQRVSPAKISLGEQRAKAVTTTLNLRNEAARPVVYELTHDSSIGTVGTSDPQFDLLDAQVDLPGRVVVPPRGSKKVKVSIQAPADAPNGYVYGGWIVARSATGATLNVPYQGMAGDYQRVDVLHADGSAAPCLGEIVDKKALCLDEQTGHSYTMAEGDQPVAVFRIEYPVETFQLMVHKANADGSKGELLGTALELEKEGRMVGDLGVAWDGTYQTTGSSPYVAKASAGDYVFEIRALRALGDPDVEADWQTWTSEAFAATFTGGEPAADAGRLNDPGMLRTARS</sequence>
<dbReference type="PROSITE" id="PS51257">
    <property type="entry name" value="PROKAR_LIPOPROTEIN"/>
    <property type="match status" value="1"/>
</dbReference>
<evidence type="ECO:0000313" key="15">
    <source>
        <dbReference type="EMBL" id="SJN17456.1"/>
    </source>
</evidence>
<evidence type="ECO:0000256" key="11">
    <source>
        <dbReference type="SAM" id="MobiDB-lite"/>
    </source>
</evidence>
<dbReference type="GO" id="GO:0006508">
    <property type="term" value="P:proteolysis"/>
    <property type="evidence" value="ECO:0007669"/>
    <property type="project" value="UniProtKB-KW"/>
</dbReference>
<dbReference type="PROSITE" id="PS00138">
    <property type="entry name" value="SUBTILASE_SER"/>
    <property type="match status" value="1"/>
</dbReference>
<dbReference type="PANTHER" id="PTHR43806:SF66">
    <property type="entry name" value="SERIN ENDOPEPTIDASE"/>
    <property type="match status" value="1"/>
</dbReference>
<feature type="active site" description="Charge relay system" evidence="8 9">
    <location>
        <position position="550"/>
    </location>
</feature>
<feature type="active site" description="Charge relay system" evidence="8 9">
    <location>
        <position position="234"/>
    </location>
</feature>
<dbReference type="STRING" id="1255658.FM114_00995"/>
<evidence type="ECO:0000256" key="5">
    <source>
        <dbReference type="ARBA" id="ARBA00022729"/>
    </source>
</evidence>
<gene>
    <name evidence="15" type="ORF">FM114_00995</name>
</gene>
<dbReference type="RefSeq" id="WP_179110537.1">
    <property type="nucleotide sequence ID" value="NZ_FUKQ01000006.1"/>
</dbReference>
<evidence type="ECO:0000256" key="12">
    <source>
        <dbReference type="SAM" id="SignalP"/>
    </source>
</evidence>
<feature type="signal peptide" evidence="12">
    <location>
        <begin position="1"/>
        <end position="29"/>
    </location>
</feature>
<accession>A0A1R4ICL3</accession>
<keyword evidence="4 9" id="KW-0645">Protease</keyword>
<keyword evidence="2" id="KW-0134">Cell wall</keyword>
<feature type="domain" description="Peptidase S8/S53" evidence="13">
    <location>
        <begin position="167"/>
        <end position="586"/>
    </location>
</feature>
<dbReference type="Pfam" id="PF00082">
    <property type="entry name" value="Peptidase_S8"/>
    <property type="match status" value="1"/>
</dbReference>
<dbReference type="GO" id="GO:0016020">
    <property type="term" value="C:membrane"/>
    <property type="evidence" value="ECO:0007669"/>
    <property type="project" value="InterPro"/>
</dbReference>
<evidence type="ECO:0000313" key="16">
    <source>
        <dbReference type="Proteomes" id="UP000188342"/>
    </source>
</evidence>
<comment type="similarity">
    <text evidence="1 9 10">Belongs to the peptidase S8 family.</text>
</comment>
<evidence type="ECO:0000256" key="3">
    <source>
        <dbReference type="ARBA" id="ARBA00022525"/>
    </source>
</evidence>
<feature type="chain" id="PRO_5010376036" evidence="12">
    <location>
        <begin position="30"/>
        <end position="904"/>
    </location>
</feature>
<dbReference type="PANTHER" id="PTHR43806">
    <property type="entry name" value="PEPTIDASE S8"/>
    <property type="match status" value="1"/>
</dbReference>
<dbReference type="PRINTS" id="PR00723">
    <property type="entry name" value="SUBTILISIN"/>
</dbReference>
<dbReference type="GO" id="GO:0005615">
    <property type="term" value="C:extracellular space"/>
    <property type="evidence" value="ECO:0007669"/>
    <property type="project" value="TreeGrafter"/>
</dbReference>
<dbReference type="SUPFAM" id="SSF52743">
    <property type="entry name" value="Subtilisin-like"/>
    <property type="match status" value="1"/>
</dbReference>
<dbReference type="PROSITE" id="PS51892">
    <property type="entry name" value="SUBTILASE"/>
    <property type="match status" value="1"/>
</dbReference>
<proteinExistence type="inferred from homology"/>
<dbReference type="InterPro" id="IPR034187">
    <property type="entry name" value="Peptidases_S8_5"/>
</dbReference>
<dbReference type="GO" id="GO:0004252">
    <property type="term" value="F:serine-type endopeptidase activity"/>
    <property type="evidence" value="ECO:0007669"/>
    <property type="project" value="UniProtKB-UniRule"/>
</dbReference>
<dbReference type="PROSITE" id="PS00137">
    <property type="entry name" value="SUBTILASE_HIS"/>
    <property type="match status" value="1"/>
</dbReference>
<dbReference type="InterPro" id="IPR023828">
    <property type="entry name" value="Peptidase_S8_Ser-AS"/>
</dbReference>
<keyword evidence="5 12" id="KW-0732">Signal</keyword>
<feature type="region of interest" description="Disordered" evidence="11">
    <location>
        <begin position="885"/>
        <end position="904"/>
    </location>
</feature>
<keyword evidence="6 9" id="KW-0378">Hydrolase</keyword>
<dbReference type="InterPro" id="IPR000209">
    <property type="entry name" value="Peptidase_S8/S53_dom"/>
</dbReference>
<evidence type="ECO:0000256" key="6">
    <source>
        <dbReference type="ARBA" id="ARBA00022801"/>
    </source>
</evidence>
<name>A0A1R4ICL3_9ACTN</name>
<dbReference type="InterPro" id="IPR015500">
    <property type="entry name" value="Peptidase_S8_subtilisin-rel"/>
</dbReference>